<protein>
    <submittedName>
        <fullName evidence="3">Uncharacterized protein</fullName>
    </submittedName>
</protein>
<evidence type="ECO:0000256" key="1">
    <source>
        <dbReference type="SAM" id="MobiDB-lite"/>
    </source>
</evidence>
<feature type="compositionally biased region" description="Polar residues" evidence="1">
    <location>
        <begin position="64"/>
        <end position="78"/>
    </location>
</feature>
<feature type="region of interest" description="Disordered" evidence="1">
    <location>
        <begin position="57"/>
        <end position="80"/>
    </location>
</feature>
<keyword evidence="4" id="KW-1185">Reference proteome</keyword>
<dbReference type="EMBL" id="JBBNAF010000002">
    <property type="protein sequence ID" value="KAK9164314.1"/>
    <property type="molecule type" value="Genomic_DNA"/>
</dbReference>
<dbReference type="InterPro" id="IPR045880">
    <property type="entry name" value="ZCF37"/>
</dbReference>
<keyword evidence="2" id="KW-0472">Membrane</keyword>
<evidence type="ECO:0000256" key="2">
    <source>
        <dbReference type="SAM" id="Phobius"/>
    </source>
</evidence>
<dbReference type="PANTHER" id="PTHR35275:SF1">
    <property type="entry name" value="OS07G0585900 PROTEIN"/>
    <property type="match status" value="1"/>
</dbReference>
<reference evidence="3 4" key="1">
    <citation type="submission" date="2024-01" db="EMBL/GenBank/DDBJ databases">
        <title>Genome assemblies of Stephania.</title>
        <authorList>
            <person name="Yang L."/>
        </authorList>
    </citation>
    <scope>NUCLEOTIDE SEQUENCE [LARGE SCALE GENOMIC DNA]</scope>
    <source>
        <strain evidence="3">YNDBR</strain>
        <tissue evidence="3">Leaf</tissue>
    </source>
</reference>
<evidence type="ECO:0000313" key="4">
    <source>
        <dbReference type="Proteomes" id="UP001420932"/>
    </source>
</evidence>
<keyword evidence="2" id="KW-1133">Transmembrane helix</keyword>
<keyword evidence="2" id="KW-0812">Transmembrane</keyword>
<feature type="transmembrane region" description="Helical" evidence="2">
    <location>
        <begin position="102"/>
        <end position="122"/>
    </location>
</feature>
<organism evidence="3 4">
    <name type="scientific">Stephania yunnanensis</name>
    <dbReference type="NCBI Taxonomy" id="152371"/>
    <lineage>
        <taxon>Eukaryota</taxon>
        <taxon>Viridiplantae</taxon>
        <taxon>Streptophyta</taxon>
        <taxon>Embryophyta</taxon>
        <taxon>Tracheophyta</taxon>
        <taxon>Spermatophyta</taxon>
        <taxon>Magnoliopsida</taxon>
        <taxon>Ranunculales</taxon>
        <taxon>Menispermaceae</taxon>
        <taxon>Menispermoideae</taxon>
        <taxon>Cissampelideae</taxon>
        <taxon>Stephania</taxon>
    </lineage>
</organism>
<name>A0AAP0L805_9MAGN</name>
<gene>
    <name evidence="3" type="ORF">Syun_005216</name>
</gene>
<proteinExistence type="predicted"/>
<evidence type="ECO:0000313" key="3">
    <source>
        <dbReference type="EMBL" id="KAK9164314.1"/>
    </source>
</evidence>
<dbReference type="AlphaFoldDB" id="A0AAP0L805"/>
<comment type="caution">
    <text evidence="3">The sequence shown here is derived from an EMBL/GenBank/DDBJ whole genome shotgun (WGS) entry which is preliminary data.</text>
</comment>
<accession>A0AAP0L805</accession>
<dbReference type="Proteomes" id="UP001420932">
    <property type="component" value="Unassembled WGS sequence"/>
</dbReference>
<dbReference type="PANTHER" id="PTHR35275">
    <property type="entry name" value="ZCF37"/>
    <property type="match status" value="1"/>
</dbReference>
<sequence length="161" mass="17571">MPVLALKKMSLRLRVRVRLTGKGTKGGSQETLMVRFKGSDSKGWLPIVVRLGSIAKPDNHHQRSNNQDKSSGSTSSITDQKKPKVQLIGLHQGLHILERMKAVRLVVVAVLVLIGALCLVRFGRSFAVMGACVSSYLVPLMKDNGGRLTKAKCRNGISITR</sequence>